<gene>
    <name evidence="1" type="ORF">SPARVUS_LOCUS12232494</name>
</gene>
<keyword evidence="2" id="KW-1185">Reference proteome</keyword>
<evidence type="ECO:0000313" key="2">
    <source>
        <dbReference type="Proteomes" id="UP001162483"/>
    </source>
</evidence>
<sequence>MRNSPGPTPRNLRRSSSVLRLLPEQITFSRWTLERTLISTLESSYLCLVQGRGRLWCLSSRIRKRKMNWNISRMGMRTM</sequence>
<name>A0ABN9FJW6_9NEOB</name>
<dbReference type="EMBL" id="CATNWA010017015">
    <property type="protein sequence ID" value="CAI9597326.1"/>
    <property type="molecule type" value="Genomic_DNA"/>
</dbReference>
<organism evidence="1 2">
    <name type="scientific">Staurois parvus</name>
    <dbReference type="NCBI Taxonomy" id="386267"/>
    <lineage>
        <taxon>Eukaryota</taxon>
        <taxon>Metazoa</taxon>
        <taxon>Chordata</taxon>
        <taxon>Craniata</taxon>
        <taxon>Vertebrata</taxon>
        <taxon>Euteleostomi</taxon>
        <taxon>Amphibia</taxon>
        <taxon>Batrachia</taxon>
        <taxon>Anura</taxon>
        <taxon>Neobatrachia</taxon>
        <taxon>Ranoidea</taxon>
        <taxon>Ranidae</taxon>
        <taxon>Staurois</taxon>
    </lineage>
</organism>
<dbReference type="Proteomes" id="UP001162483">
    <property type="component" value="Unassembled WGS sequence"/>
</dbReference>
<reference evidence="1" key="1">
    <citation type="submission" date="2023-05" db="EMBL/GenBank/DDBJ databases">
        <authorList>
            <person name="Stuckert A."/>
        </authorList>
    </citation>
    <scope>NUCLEOTIDE SEQUENCE</scope>
</reference>
<accession>A0ABN9FJW6</accession>
<protein>
    <submittedName>
        <fullName evidence="1">Uncharacterized protein</fullName>
    </submittedName>
</protein>
<proteinExistence type="predicted"/>
<comment type="caution">
    <text evidence="1">The sequence shown here is derived from an EMBL/GenBank/DDBJ whole genome shotgun (WGS) entry which is preliminary data.</text>
</comment>
<evidence type="ECO:0000313" key="1">
    <source>
        <dbReference type="EMBL" id="CAI9597326.1"/>
    </source>
</evidence>